<evidence type="ECO:0000256" key="6">
    <source>
        <dbReference type="ARBA" id="ARBA00023125"/>
    </source>
</evidence>
<evidence type="ECO:0000256" key="2">
    <source>
        <dbReference type="ARBA" id="ARBA00022723"/>
    </source>
</evidence>
<name>A0AAV5V9W4_9BILA</name>
<feature type="non-terminal residue" evidence="11">
    <location>
        <position position="171"/>
    </location>
</feature>
<comment type="subcellular location">
    <subcellularLocation>
        <location evidence="1">Nucleus</location>
    </subcellularLocation>
</comment>
<dbReference type="Proteomes" id="UP001432322">
    <property type="component" value="Unassembled WGS sequence"/>
</dbReference>
<keyword evidence="7" id="KW-0804">Transcription</keyword>
<proteinExistence type="predicted"/>
<evidence type="ECO:0000313" key="11">
    <source>
        <dbReference type="EMBL" id="GMT14664.1"/>
    </source>
</evidence>
<keyword evidence="6" id="KW-0238">DNA-binding</keyword>
<dbReference type="InterPro" id="IPR003656">
    <property type="entry name" value="Znf_BED"/>
</dbReference>
<evidence type="ECO:0000313" key="12">
    <source>
        <dbReference type="Proteomes" id="UP001432322"/>
    </source>
</evidence>
<dbReference type="AlphaFoldDB" id="A0AAV5V9W4"/>
<keyword evidence="2" id="KW-0479">Metal-binding</keyword>
<dbReference type="InterPro" id="IPR036236">
    <property type="entry name" value="Znf_C2H2_sf"/>
</dbReference>
<dbReference type="EMBL" id="BTSY01000002">
    <property type="protein sequence ID" value="GMT14664.1"/>
    <property type="molecule type" value="Genomic_DNA"/>
</dbReference>
<sequence length="171" mass="19201">SSIWDHFSKDASTDKATCKRCPSSYNFKSGTTSNLWRHMEGKHSDALASSKMDFDELCKKITRLVTVDNAAFRIVERPEFQALFPPSTRLPTCYHLAKVAMPSMVEKLRETIRERLTGKRVTLCVDQWTAKGGRLTLSCFNAHYPNIKAMALKMLPVPAISVSAERVFSAA</sequence>
<evidence type="ECO:0000256" key="4">
    <source>
        <dbReference type="ARBA" id="ARBA00022833"/>
    </source>
</evidence>
<dbReference type="SUPFAM" id="SSF57667">
    <property type="entry name" value="beta-beta-alpha zinc fingers"/>
    <property type="match status" value="1"/>
</dbReference>
<dbReference type="GO" id="GO:0005634">
    <property type="term" value="C:nucleus"/>
    <property type="evidence" value="ECO:0007669"/>
    <property type="project" value="UniProtKB-SubCell"/>
</dbReference>
<dbReference type="SMART" id="SM00614">
    <property type="entry name" value="ZnF_BED"/>
    <property type="match status" value="1"/>
</dbReference>
<dbReference type="InterPro" id="IPR052035">
    <property type="entry name" value="ZnF_BED_domain_contain"/>
</dbReference>
<dbReference type="GO" id="GO:0046983">
    <property type="term" value="F:protein dimerization activity"/>
    <property type="evidence" value="ECO:0007669"/>
    <property type="project" value="InterPro"/>
</dbReference>
<dbReference type="PROSITE" id="PS50808">
    <property type="entry name" value="ZF_BED"/>
    <property type="match status" value="1"/>
</dbReference>
<evidence type="ECO:0000256" key="8">
    <source>
        <dbReference type="ARBA" id="ARBA00023242"/>
    </source>
</evidence>
<dbReference type="GO" id="GO:0008270">
    <property type="term" value="F:zinc ion binding"/>
    <property type="evidence" value="ECO:0007669"/>
    <property type="project" value="UniProtKB-KW"/>
</dbReference>
<evidence type="ECO:0000256" key="7">
    <source>
        <dbReference type="ARBA" id="ARBA00023163"/>
    </source>
</evidence>
<feature type="domain" description="BED-type" evidence="10">
    <location>
        <begin position="1"/>
        <end position="50"/>
    </location>
</feature>
<keyword evidence="8" id="KW-0539">Nucleus</keyword>
<comment type="caution">
    <text evidence="11">The sequence shown here is derived from an EMBL/GenBank/DDBJ whole genome shotgun (WGS) entry which is preliminary data.</text>
</comment>
<reference evidence="11" key="1">
    <citation type="submission" date="2023-10" db="EMBL/GenBank/DDBJ databases">
        <title>Genome assembly of Pristionchus species.</title>
        <authorList>
            <person name="Yoshida K."/>
            <person name="Sommer R.J."/>
        </authorList>
    </citation>
    <scope>NUCLEOTIDE SEQUENCE</scope>
    <source>
        <strain evidence="11">RS5133</strain>
    </source>
</reference>
<dbReference type="InterPro" id="IPR008906">
    <property type="entry name" value="HATC_C_dom"/>
</dbReference>
<dbReference type="GO" id="GO:0009791">
    <property type="term" value="P:post-embryonic development"/>
    <property type="evidence" value="ECO:0007669"/>
    <property type="project" value="UniProtKB-ARBA"/>
</dbReference>
<keyword evidence="4" id="KW-0862">Zinc</keyword>
<evidence type="ECO:0000256" key="1">
    <source>
        <dbReference type="ARBA" id="ARBA00004123"/>
    </source>
</evidence>
<keyword evidence="5" id="KW-0805">Transcription regulation</keyword>
<accession>A0AAV5V9W4</accession>
<evidence type="ECO:0000259" key="10">
    <source>
        <dbReference type="PROSITE" id="PS50808"/>
    </source>
</evidence>
<keyword evidence="12" id="KW-1185">Reference proteome</keyword>
<dbReference type="PANTHER" id="PTHR46481:SF10">
    <property type="entry name" value="ZINC FINGER BED DOMAIN-CONTAINING PROTEIN 39"/>
    <property type="match status" value="1"/>
</dbReference>
<dbReference type="PANTHER" id="PTHR46481">
    <property type="entry name" value="ZINC FINGER BED DOMAIN-CONTAINING PROTEIN 4"/>
    <property type="match status" value="1"/>
</dbReference>
<evidence type="ECO:0000256" key="9">
    <source>
        <dbReference type="PROSITE-ProRule" id="PRU00027"/>
    </source>
</evidence>
<dbReference type="GO" id="GO:0003677">
    <property type="term" value="F:DNA binding"/>
    <property type="evidence" value="ECO:0007669"/>
    <property type="project" value="UniProtKB-KW"/>
</dbReference>
<dbReference type="Pfam" id="PF05699">
    <property type="entry name" value="Dimer_Tnp_hAT"/>
    <property type="match status" value="1"/>
</dbReference>
<protein>
    <recommendedName>
        <fullName evidence="10">BED-type domain-containing protein</fullName>
    </recommendedName>
</protein>
<organism evidence="11 12">
    <name type="scientific">Pristionchus fissidentatus</name>
    <dbReference type="NCBI Taxonomy" id="1538716"/>
    <lineage>
        <taxon>Eukaryota</taxon>
        <taxon>Metazoa</taxon>
        <taxon>Ecdysozoa</taxon>
        <taxon>Nematoda</taxon>
        <taxon>Chromadorea</taxon>
        <taxon>Rhabditida</taxon>
        <taxon>Rhabditina</taxon>
        <taxon>Diplogasteromorpha</taxon>
        <taxon>Diplogasteroidea</taxon>
        <taxon>Neodiplogasteridae</taxon>
        <taxon>Pristionchus</taxon>
    </lineage>
</organism>
<evidence type="ECO:0000256" key="3">
    <source>
        <dbReference type="ARBA" id="ARBA00022771"/>
    </source>
</evidence>
<evidence type="ECO:0000256" key="5">
    <source>
        <dbReference type="ARBA" id="ARBA00023015"/>
    </source>
</evidence>
<gene>
    <name evidence="11" type="ORF">PFISCL1PPCAC_5961</name>
</gene>
<keyword evidence="3 9" id="KW-0863">Zinc-finger</keyword>
<dbReference type="Pfam" id="PF02892">
    <property type="entry name" value="zf-BED"/>
    <property type="match status" value="1"/>
</dbReference>
<feature type="non-terminal residue" evidence="11">
    <location>
        <position position="1"/>
    </location>
</feature>